<comment type="caution">
    <text evidence="2">The sequence shown here is derived from an EMBL/GenBank/DDBJ whole genome shotgun (WGS) entry which is preliminary data.</text>
</comment>
<gene>
    <name evidence="2" type="ORF">GA0070562_2156</name>
</gene>
<proteinExistence type="predicted"/>
<evidence type="ECO:0000259" key="1">
    <source>
        <dbReference type="Pfam" id="PF12770"/>
    </source>
</evidence>
<sequence>MPATHTRTVTPLVRRPPRTSYGYLAPPEATVRGWECRNDGCGTGDVPAPRSWPHPCPRCGRPTDATFEEPWAHEARGQRIRHDLNSPDDTLRWIAGAERYVWAYKDAHLRGNPAAARRVWLAHRQARPPQWPSTDGFDRTSWSLHELVLVASVFDDLDLAIEDLLSCHPFVDTRNVDEDSSRRTTARGYVTMCLMVLKRQSSIGHPQENELLTALRDVADRIFGVLLPAHHASFREIAEMRALHHTRAALGRSRSASVLVAGMPAVLAPRVFRGRPATTGDVPDLATVALSDEGRVLAVAEAALAMAETHDDTAPLDQLIDRLDLTGSSRGLLRLLRGRRHVMNGNLRAAVAELTSGRQAEDRLSRALRPQILATLGLVVAGSHPHRLDEGIRWCRSGRAAGLRLWSRTTVADAALARLLLRRAMSSGASSAAGDIREAVRLVRGRCRPWRRPDADDRLLLHEALSARDALTGTPNDERRHRAWRESMDVTGTIAARARLAVAWAEWAVGTGDAGYAAEAYQYLVDLASQDVVTRYGARAKQRVLAAAQEYAEEAGYWLARSGRYREAVLALETGRAVGLTEVIGRDDAAVFQRLRAAGRADLAEEYRHAVEDFNDRTRLSSPDLRQSWSHLRDVAGRVAAVTGTDPLALFADYDTVTAETDDGALVYLGAAKAGGYALVVAARHDPQYVDLPKLDRATIVELVRDVVAGTGTASGRAVSLRTSPLLPELREIEPLDVPSVDRTAGALRALWEAGLRDVVLWSARGQVVTLVPVGLLSLLPLHAAGVPGIPGDEDTEWRHVGQFSAIRYAPNVRSLRRCRNTARRLAGPEQTLLAIDVPDGHGTSLGEHLRYVGRETAEITRRWSGRPTSPRHGCTWAEFHAAADEHTVWHIACHGSVDPDSIMDSRLYFADRQVTLEELRRTLKPSRRRLAVLSACQTNRSGSALPNETVGLPSALIQIGFAGVIATAWSVDDLATTYLMVTFYRLWCQEGCEPAVALNRAQRWLRTATRTDLAALLPDVDPPGQADDRPYVDPRYWAAFAYTGA</sequence>
<dbReference type="InterPro" id="IPR024983">
    <property type="entry name" value="CHAT_dom"/>
</dbReference>
<organism evidence="2 3">
    <name type="scientific">Micromonospora tulbaghiae</name>
    <dbReference type="NCBI Taxonomy" id="479978"/>
    <lineage>
        <taxon>Bacteria</taxon>
        <taxon>Bacillati</taxon>
        <taxon>Actinomycetota</taxon>
        <taxon>Actinomycetes</taxon>
        <taxon>Micromonosporales</taxon>
        <taxon>Micromonosporaceae</taxon>
        <taxon>Micromonospora</taxon>
    </lineage>
</organism>
<dbReference type="Pfam" id="PF12770">
    <property type="entry name" value="CHAT"/>
    <property type="match status" value="1"/>
</dbReference>
<protein>
    <submittedName>
        <fullName evidence="2">CHAT domain-containing protein</fullName>
    </submittedName>
</protein>
<dbReference type="Proteomes" id="UP000199405">
    <property type="component" value="Unassembled WGS sequence"/>
</dbReference>
<name>A0ABY0KHJ8_9ACTN</name>
<evidence type="ECO:0000313" key="2">
    <source>
        <dbReference type="EMBL" id="SCE73839.1"/>
    </source>
</evidence>
<feature type="domain" description="CHAT" evidence="1">
    <location>
        <begin position="748"/>
        <end position="1045"/>
    </location>
</feature>
<accession>A0ABY0KHJ8</accession>
<dbReference type="EMBL" id="FMCQ01000002">
    <property type="protein sequence ID" value="SCE73839.1"/>
    <property type="molecule type" value="Genomic_DNA"/>
</dbReference>
<evidence type="ECO:0000313" key="3">
    <source>
        <dbReference type="Proteomes" id="UP000199405"/>
    </source>
</evidence>
<reference evidence="2 3" key="1">
    <citation type="submission" date="2016-06" db="EMBL/GenBank/DDBJ databases">
        <authorList>
            <person name="Varghese N."/>
            <person name="Submissions Spin"/>
        </authorList>
    </citation>
    <scope>NUCLEOTIDE SEQUENCE [LARGE SCALE GENOMIC DNA]</scope>
    <source>
        <strain evidence="2 3">DSM 45142</strain>
    </source>
</reference>
<keyword evidence="3" id="KW-1185">Reference proteome</keyword>